<accession>A0A813MQQ6</accession>
<feature type="compositionally biased region" description="Low complexity" evidence="1">
    <location>
        <begin position="385"/>
        <end position="400"/>
    </location>
</feature>
<keyword evidence="2" id="KW-1133">Transmembrane helix</keyword>
<dbReference type="GO" id="GO:0005543">
    <property type="term" value="F:phospholipid binding"/>
    <property type="evidence" value="ECO:0007669"/>
    <property type="project" value="TreeGrafter"/>
</dbReference>
<dbReference type="PROSITE" id="PS50004">
    <property type="entry name" value="C2"/>
    <property type="match status" value="1"/>
</dbReference>
<comment type="caution">
    <text evidence="4">The sequence shown here is derived from an EMBL/GenBank/DDBJ whole genome shotgun (WGS) entry which is preliminary data.</text>
</comment>
<organism evidence="4 7">
    <name type="scientific">Adineta steineri</name>
    <dbReference type="NCBI Taxonomy" id="433720"/>
    <lineage>
        <taxon>Eukaryota</taxon>
        <taxon>Metazoa</taxon>
        <taxon>Spiralia</taxon>
        <taxon>Gnathifera</taxon>
        <taxon>Rotifera</taxon>
        <taxon>Eurotatoria</taxon>
        <taxon>Bdelloidea</taxon>
        <taxon>Adinetida</taxon>
        <taxon>Adinetidae</taxon>
        <taxon>Adineta</taxon>
    </lineage>
</organism>
<dbReference type="AlphaFoldDB" id="A0A813MQQ6"/>
<dbReference type="InterPro" id="IPR043541">
    <property type="entry name" value="SYT14/14L/16"/>
</dbReference>
<dbReference type="Gene3D" id="2.60.40.150">
    <property type="entry name" value="C2 domain"/>
    <property type="match status" value="2"/>
</dbReference>
<dbReference type="EMBL" id="CAJNOM010000046">
    <property type="protein sequence ID" value="CAF0910828.1"/>
    <property type="molecule type" value="Genomic_DNA"/>
</dbReference>
<dbReference type="Pfam" id="PF00168">
    <property type="entry name" value="C2"/>
    <property type="match status" value="2"/>
</dbReference>
<protein>
    <recommendedName>
        <fullName evidence="3">C2 domain-containing protein</fullName>
    </recommendedName>
</protein>
<feature type="region of interest" description="Disordered" evidence="1">
    <location>
        <begin position="205"/>
        <end position="246"/>
    </location>
</feature>
<dbReference type="InterPro" id="IPR000008">
    <property type="entry name" value="C2_dom"/>
</dbReference>
<gene>
    <name evidence="4" type="ORF">BJG266_LOCUS762</name>
    <name evidence="5" type="ORF">QVE165_LOCUS9994</name>
</gene>
<evidence type="ECO:0000259" key="3">
    <source>
        <dbReference type="PROSITE" id="PS50004"/>
    </source>
</evidence>
<feature type="domain" description="C2" evidence="3">
    <location>
        <begin position="411"/>
        <end position="547"/>
    </location>
</feature>
<dbReference type="EMBL" id="CAJNOI010000002">
    <property type="protein sequence ID" value="CAF0726127.1"/>
    <property type="molecule type" value="Genomic_DNA"/>
</dbReference>
<dbReference type="Proteomes" id="UP000663832">
    <property type="component" value="Unassembled WGS sequence"/>
</dbReference>
<feature type="compositionally biased region" description="Polar residues" evidence="1">
    <location>
        <begin position="234"/>
        <end position="246"/>
    </location>
</feature>
<sequence length="552" mass="61922">MSSNGTNATVITTSVENAVPWSAIIFLLLVAFLLIIAIVLILYFEKLCCFGRYRFLKHLLRRITRTKRIVPIPATTQTSISVDKPEEEKNSSTQIQEYLWIAGHSEHISTFEPTEPLITDEFSTDLPDDDYTTLVPPVKQMNGANRKLPQVPIIVEEKENGSTSSLSKIKKSNRKIGDQQKTAIAGISKRKPNIDNDLFNRSYSAPSSPALSHHSNQRLKHKKLIDPNDIDAKSISSDQGTITANGPSSSLLSGSLEVRLKFDAKNSKMWVFVIKATLEMNQRLTKQSLIQIHLTMLPNKRIRFRTRAKPADNAMFAEEFFCKVSPDSIQTQGIRFRLYTNERFKREKLLAEATIMFGLINLDEDMCKIVPLERVDASEESDSVNNRSRASSNAASRRNSITPNGAPSGSLLPELEIGLAYDRNQSTLILEIGKGVNFGMTSQGRAPDTFAQMTLLNTSGEEMLSNRTVTRRTQHHPIYAERYPFNIQEHLLDQITLVITIINKKPTGKNDRNLGWISFGHGASGNTQVAHWDSMLNAQGETITRWHALLES</sequence>
<dbReference type="OrthoDB" id="5978493at2759"/>
<evidence type="ECO:0000313" key="5">
    <source>
        <dbReference type="EMBL" id="CAF0910828.1"/>
    </source>
</evidence>
<dbReference type="PANTHER" id="PTHR46129">
    <property type="entry name" value="SYNAPTOTAGMIN 14, ISOFORM D"/>
    <property type="match status" value="1"/>
</dbReference>
<keyword evidence="2" id="KW-0812">Transmembrane</keyword>
<keyword evidence="6" id="KW-1185">Reference proteome</keyword>
<feature type="region of interest" description="Disordered" evidence="1">
    <location>
        <begin position="378"/>
        <end position="407"/>
    </location>
</feature>
<keyword evidence="2" id="KW-0472">Membrane</keyword>
<evidence type="ECO:0000256" key="1">
    <source>
        <dbReference type="SAM" id="MobiDB-lite"/>
    </source>
</evidence>
<evidence type="ECO:0000256" key="2">
    <source>
        <dbReference type="SAM" id="Phobius"/>
    </source>
</evidence>
<reference evidence="4" key="1">
    <citation type="submission" date="2021-02" db="EMBL/GenBank/DDBJ databases">
        <authorList>
            <person name="Nowell W R."/>
        </authorList>
    </citation>
    <scope>NUCLEOTIDE SEQUENCE</scope>
</reference>
<evidence type="ECO:0000313" key="7">
    <source>
        <dbReference type="Proteomes" id="UP000663877"/>
    </source>
</evidence>
<evidence type="ECO:0000313" key="6">
    <source>
        <dbReference type="Proteomes" id="UP000663832"/>
    </source>
</evidence>
<dbReference type="SUPFAM" id="SSF49562">
    <property type="entry name" value="C2 domain (Calcium/lipid-binding domain, CaLB)"/>
    <property type="match status" value="2"/>
</dbReference>
<proteinExistence type="predicted"/>
<dbReference type="InterPro" id="IPR035892">
    <property type="entry name" value="C2_domain_sf"/>
</dbReference>
<evidence type="ECO:0000313" key="4">
    <source>
        <dbReference type="EMBL" id="CAF0726127.1"/>
    </source>
</evidence>
<name>A0A813MQQ6_9BILA</name>
<dbReference type="Proteomes" id="UP000663877">
    <property type="component" value="Unassembled WGS sequence"/>
</dbReference>
<dbReference type="PANTHER" id="PTHR46129:SF2">
    <property type="entry name" value="SYNAPTOTAGMIN 14, ISOFORM D"/>
    <property type="match status" value="1"/>
</dbReference>
<feature type="transmembrane region" description="Helical" evidence="2">
    <location>
        <begin position="20"/>
        <end position="44"/>
    </location>
</feature>
<feature type="compositionally biased region" description="Low complexity" evidence="1">
    <location>
        <begin position="205"/>
        <end position="214"/>
    </location>
</feature>